<proteinExistence type="predicted"/>
<dbReference type="AlphaFoldDB" id="A0A1I7G5W0"/>
<dbReference type="Proteomes" id="UP000199138">
    <property type="component" value="Unassembled WGS sequence"/>
</dbReference>
<name>A0A1I7G5W0_9FLAO</name>
<sequence>MELDNWEKRIQEIQQKKEATPSLETRTRLNSLLDKDEERGKRNKKIWWSAAAILIFLMVSISILKTKYSGATDEGAFVQTPEKEVKKNTERGQIQQLSKEEKVVSVVLDSPQVMLKEMFISKIEFPVIKKLPEVNDAEGILGNEVVMEADTVYLIDAPNSAMKEYVKAADLLAWVGGQKSKDSLFNFENENTIYVSSDSLLIDSEKELFEDENGAIFHRIGKGLKKLKTNVANRNYK</sequence>
<keyword evidence="1" id="KW-1133">Transmembrane helix</keyword>
<protein>
    <submittedName>
        <fullName evidence="2">Uncharacterized protein</fullName>
    </submittedName>
</protein>
<organism evidence="2 3">
    <name type="scientific">Pustulibacterium marinum</name>
    <dbReference type="NCBI Taxonomy" id="1224947"/>
    <lineage>
        <taxon>Bacteria</taxon>
        <taxon>Pseudomonadati</taxon>
        <taxon>Bacteroidota</taxon>
        <taxon>Flavobacteriia</taxon>
        <taxon>Flavobacteriales</taxon>
        <taxon>Flavobacteriaceae</taxon>
        <taxon>Pustulibacterium</taxon>
    </lineage>
</organism>
<evidence type="ECO:0000313" key="3">
    <source>
        <dbReference type="Proteomes" id="UP000199138"/>
    </source>
</evidence>
<evidence type="ECO:0000313" key="2">
    <source>
        <dbReference type="EMBL" id="SFU43850.1"/>
    </source>
</evidence>
<feature type="transmembrane region" description="Helical" evidence="1">
    <location>
        <begin position="46"/>
        <end position="64"/>
    </location>
</feature>
<dbReference type="OrthoDB" id="1432251at2"/>
<dbReference type="STRING" id="1224947.SAMN05216480_103215"/>
<keyword evidence="3" id="KW-1185">Reference proteome</keyword>
<gene>
    <name evidence="2" type="ORF">SAMN05216480_103215</name>
</gene>
<reference evidence="2 3" key="1">
    <citation type="submission" date="2016-10" db="EMBL/GenBank/DDBJ databases">
        <authorList>
            <person name="de Groot N.N."/>
        </authorList>
    </citation>
    <scope>NUCLEOTIDE SEQUENCE [LARGE SCALE GENOMIC DNA]</scope>
    <source>
        <strain evidence="2 3">CGMCC 1.12333</strain>
    </source>
</reference>
<keyword evidence="1" id="KW-0812">Transmembrane</keyword>
<keyword evidence="1" id="KW-0472">Membrane</keyword>
<dbReference type="RefSeq" id="WP_143106357.1">
    <property type="nucleotide sequence ID" value="NZ_FPBK01000003.1"/>
</dbReference>
<dbReference type="EMBL" id="FPBK01000003">
    <property type="protein sequence ID" value="SFU43850.1"/>
    <property type="molecule type" value="Genomic_DNA"/>
</dbReference>
<evidence type="ECO:0000256" key="1">
    <source>
        <dbReference type="SAM" id="Phobius"/>
    </source>
</evidence>
<accession>A0A1I7G5W0</accession>